<accession>A0A1I7X726</accession>
<evidence type="ECO:0000313" key="2">
    <source>
        <dbReference type="WBParaSite" id="Hba_13231"/>
    </source>
</evidence>
<dbReference type="AlphaFoldDB" id="A0A1I7X726"/>
<organism evidence="1 2">
    <name type="scientific">Heterorhabditis bacteriophora</name>
    <name type="common">Entomopathogenic nematode worm</name>
    <dbReference type="NCBI Taxonomy" id="37862"/>
    <lineage>
        <taxon>Eukaryota</taxon>
        <taxon>Metazoa</taxon>
        <taxon>Ecdysozoa</taxon>
        <taxon>Nematoda</taxon>
        <taxon>Chromadorea</taxon>
        <taxon>Rhabditida</taxon>
        <taxon>Rhabditina</taxon>
        <taxon>Rhabditomorpha</taxon>
        <taxon>Strongyloidea</taxon>
        <taxon>Heterorhabditidae</taxon>
        <taxon>Heterorhabditis</taxon>
    </lineage>
</organism>
<evidence type="ECO:0000313" key="1">
    <source>
        <dbReference type="Proteomes" id="UP000095283"/>
    </source>
</evidence>
<reference evidence="2" key="1">
    <citation type="submission" date="2016-11" db="UniProtKB">
        <authorList>
            <consortium name="WormBaseParasite"/>
        </authorList>
    </citation>
    <scope>IDENTIFICATION</scope>
</reference>
<keyword evidence="1" id="KW-1185">Reference proteome</keyword>
<name>A0A1I7X726_HETBA</name>
<dbReference type="Proteomes" id="UP000095283">
    <property type="component" value="Unplaced"/>
</dbReference>
<dbReference type="WBParaSite" id="Hba_13231">
    <property type="protein sequence ID" value="Hba_13231"/>
    <property type="gene ID" value="Hba_13231"/>
</dbReference>
<proteinExistence type="predicted"/>
<sequence>MRSGDIDDVAKNVNNSLITYLRISFYASPSSHLKTTNELDHTCR</sequence>
<protein>
    <submittedName>
        <fullName evidence="2">Uncharacterized protein</fullName>
    </submittedName>
</protein>